<dbReference type="EMBL" id="BAABJZ010000006">
    <property type="protein sequence ID" value="GAA4875629.1"/>
    <property type="molecule type" value="Genomic_DNA"/>
</dbReference>
<sequence length="99" mass="10648">MKTIIVGLASATLALSLSDFIGVDKGNIDRESTDELVVNTVEQNSPNILRAKILTMGKEISESTVASVDIDTDEYSEGNGVRLASAMRQIQHLKDLVGE</sequence>
<evidence type="ECO:0000313" key="1">
    <source>
        <dbReference type="EMBL" id="GAA4875629.1"/>
    </source>
</evidence>
<protein>
    <submittedName>
        <fullName evidence="1">Uncharacterized protein</fullName>
    </submittedName>
</protein>
<comment type="caution">
    <text evidence="1">The sequence shown here is derived from an EMBL/GenBank/DDBJ whole genome shotgun (WGS) entry which is preliminary data.</text>
</comment>
<dbReference type="Proteomes" id="UP001499988">
    <property type="component" value="Unassembled WGS sequence"/>
</dbReference>
<accession>A0ABP9ECU4</accession>
<organism evidence="1 2">
    <name type="scientific">Ferrimonas pelagia</name>
    <dbReference type="NCBI Taxonomy" id="1177826"/>
    <lineage>
        <taxon>Bacteria</taxon>
        <taxon>Pseudomonadati</taxon>
        <taxon>Pseudomonadota</taxon>
        <taxon>Gammaproteobacteria</taxon>
        <taxon>Alteromonadales</taxon>
        <taxon>Ferrimonadaceae</taxon>
        <taxon>Ferrimonas</taxon>
    </lineage>
</organism>
<reference evidence="2" key="1">
    <citation type="journal article" date="2019" name="Int. J. Syst. Evol. Microbiol.">
        <title>The Global Catalogue of Microorganisms (GCM) 10K type strain sequencing project: providing services to taxonomists for standard genome sequencing and annotation.</title>
        <authorList>
            <consortium name="The Broad Institute Genomics Platform"/>
            <consortium name="The Broad Institute Genome Sequencing Center for Infectious Disease"/>
            <person name="Wu L."/>
            <person name="Ma J."/>
        </authorList>
    </citation>
    <scope>NUCLEOTIDE SEQUENCE [LARGE SCALE GENOMIC DNA]</scope>
    <source>
        <strain evidence="2">JCM 18401</strain>
    </source>
</reference>
<name>A0ABP9ECU4_9GAMM</name>
<keyword evidence="2" id="KW-1185">Reference proteome</keyword>
<dbReference type="RefSeq" id="WP_345333291.1">
    <property type="nucleotide sequence ID" value="NZ_BAABJZ010000006.1"/>
</dbReference>
<evidence type="ECO:0000313" key="2">
    <source>
        <dbReference type="Proteomes" id="UP001499988"/>
    </source>
</evidence>
<gene>
    <name evidence="1" type="ORF">GCM10023333_06150</name>
</gene>
<proteinExistence type="predicted"/>